<name>A0A1Y2S861_9GAMM</name>
<dbReference type="InterPro" id="IPR046213">
    <property type="entry name" value="DUF6246"/>
</dbReference>
<keyword evidence="2" id="KW-1185">Reference proteome</keyword>
<organism evidence="1 2">
    <name type="scientific">Xenorhabdus beddingii</name>
    <dbReference type="NCBI Taxonomy" id="40578"/>
    <lineage>
        <taxon>Bacteria</taxon>
        <taxon>Pseudomonadati</taxon>
        <taxon>Pseudomonadota</taxon>
        <taxon>Gammaproteobacteria</taxon>
        <taxon>Enterobacterales</taxon>
        <taxon>Morganellaceae</taxon>
        <taxon>Xenorhabdus</taxon>
    </lineage>
</organism>
<dbReference type="EMBL" id="MUBK01000085">
    <property type="protein sequence ID" value="OTA14326.1"/>
    <property type="molecule type" value="Genomic_DNA"/>
</dbReference>
<dbReference type="AlphaFoldDB" id="A0A1Y2S861"/>
<dbReference type="Proteomes" id="UP000194204">
    <property type="component" value="Unassembled WGS sequence"/>
</dbReference>
<evidence type="ECO:0000313" key="1">
    <source>
        <dbReference type="EMBL" id="OTA14326.1"/>
    </source>
</evidence>
<proteinExistence type="predicted"/>
<comment type="caution">
    <text evidence="1">The sequence shown here is derived from an EMBL/GenBank/DDBJ whole genome shotgun (WGS) entry which is preliminary data.</text>
</comment>
<evidence type="ECO:0000313" key="2">
    <source>
        <dbReference type="Proteomes" id="UP000194204"/>
    </source>
</evidence>
<dbReference type="Pfam" id="PF19759">
    <property type="entry name" value="DUF6246"/>
    <property type="match status" value="1"/>
</dbReference>
<protein>
    <submittedName>
        <fullName evidence="1">Uncharacterized protein</fullName>
    </submittedName>
</protein>
<reference evidence="1 2" key="1">
    <citation type="submission" date="2017-01" db="EMBL/GenBank/DDBJ databases">
        <title>Deconstructing symbiosis and pathogenesis requirements using a combined genomic-metabolomic approach.</title>
        <authorList>
            <person name="Tobias N.J."/>
            <person name="Wolff H."/>
            <person name="Djahanschiri B."/>
            <person name="Ebersberger I."/>
            <person name="Bode H.B."/>
        </authorList>
    </citation>
    <scope>NUCLEOTIDE SEQUENCE [LARGE SCALE GENOMIC DNA]</scope>
    <source>
        <strain evidence="1 2">DSM 4764</strain>
    </source>
</reference>
<gene>
    <name evidence="1" type="ORF">Xbed_03694</name>
</gene>
<accession>A0A1Y2S861</accession>
<sequence>MMVIQACCEEDVEELIGDWRPGRRGVVYRPGRMPINDIIVVAQELITHGVIGRVKIRKLQRNEGTEEFSDQFKAIEYINAARCHFNMSRTESERLTMTEFQMMLKAKFPDEKGFTREEYDAVIDNDDRRTGELMSGKRRLVSMKK</sequence>